<keyword evidence="2" id="KW-1185">Reference proteome</keyword>
<organism evidence="1 2">
    <name type="scientific">Pantoea ananatis (strain LMG 20103)</name>
    <dbReference type="NCBI Taxonomy" id="706191"/>
    <lineage>
        <taxon>Bacteria</taxon>
        <taxon>Pseudomonadati</taxon>
        <taxon>Pseudomonadota</taxon>
        <taxon>Gammaproteobacteria</taxon>
        <taxon>Enterobacterales</taxon>
        <taxon>Erwiniaceae</taxon>
        <taxon>Pantoea</taxon>
    </lineage>
</organism>
<dbReference type="AlphaFoldDB" id="D4GGD3"/>
<dbReference type="EMBL" id="CP001875">
    <property type="protein sequence ID" value="ADD79386.1"/>
    <property type="molecule type" value="Genomic_DNA"/>
</dbReference>
<gene>
    <name evidence="1" type="ordered locus">PANA_4219</name>
</gene>
<proteinExistence type="predicted"/>
<dbReference type="Proteomes" id="UP000001702">
    <property type="component" value="Chromosome"/>
</dbReference>
<evidence type="ECO:0000313" key="1">
    <source>
        <dbReference type="EMBL" id="ADD79386.1"/>
    </source>
</evidence>
<dbReference type="HOGENOM" id="CLU_2370225_0_0_6"/>
<evidence type="ECO:0000313" key="2">
    <source>
        <dbReference type="Proteomes" id="UP000001702"/>
    </source>
</evidence>
<name>D4GGD3_PANAM</name>
<reference evidence="1 2" key="1">
    <citation type="journal article" date="2010" name="J. Bacteriol.">
        <title>Genome sequence of Pantoea ananatis LMG20103, the causative agent of Eucalyptus blight and dieback.</title>
        <authorList>
            <person name="De Maayer P."/>
            <person name="Chan W.Y."/>
            <person name="Venter S.N."/>
            <person name="Toth I.K."/>
            <person name="Birch P.R."/>
            <person name="Joubert F."/>
            <person name="Coutinho T.A."/>
        </authorList>
    </citation>
    <scope>NUCLEOTIDE SEQUENCE [LARGE SCALE GENOMIC DNA]</scope>
    <source>
        <strain evidence="1 2">LMG 20103</strain>
    </source>
</reference>
<protein>
    <submittedName>
        <fullName evidence="1">Uncharacterized protein</fullName>
    </submittedName>
</protein>
<dbReference type="KEGG" id="pam:PANA_4219"/>
<accession>D4GGD3</accession>
<sequence>MRDPGAYFISRFSDVVFWRQPWYLPDTFILSQTLNPFSAARSSGQILMPCPGNNLCHAVNALFRHALVRTRWVCNTAIGNGVLHGFRDRQRREWV</sequence>